<name>B6QM95_TALMQ</name>
<protein>
    <submittedName>
        <fullName evidence="1">Uncharacterized protein</fullName>
    </submittedName>
</protein>
<reference evidence="2" key="1">
    <citation type="journal article" date="2015" name="Genome Announc.">
        <title>Genome sequence of the AIDS-associated pathogen Penicillium marneffei (ATCC18224) and its near taxonomic relative Talaromyces stipitatus (ATCC10500).</title>
        <authorList>
            <person name="Nierman W.C."/>
            <person name="Fedorova-Abrams N.D."/>
            <person name="Andrianopoulos A."/>
        </authorList>
    </citation>
    <scope>NUCLEOTIDE SEQUENCE [LARGE SCALE GENOMIC DNA]</scope>
    <source>
        <strain evidence="2">ATCC 18224 / CBS 334.59 / QM 7333</strain>
    </source>
</reference>
<gene>
    <name evidence="1" type="ORF">PMAA_060010</name>
</gene>
<keyword evidence="2" id="KW-1185">Reference proteome</keyword>
<evidence type="ECO:0000313" key="2">
    <source>
        <dbReference type="Proteomes" id="UP000001294"/>
    </source>
</evidence>
<evidence type="ECO:0000313" key="1">
    <source>
        <dbReference type="EMBL" id="EEA22222.1"/>
    </source>
</evidence>
<dbReference type="AlphaFoldDB" id="B6QM95"/>
<dbReference type="EMBL" id="DS995903">
    <property type="protein sequence ID" value="EEA22222.1"/>
    <property type="molecule type" value="Genomic_DNA"/>
</dbReference>
<dbReference type="HOGENOM" id="CLU_2722984_0_0_1"/>
<accession>B6QM95</accession>
<dbReference type="Proteomes" id="UP000001294">
    <property type="component" value="Unassembled WGS sequence"/>
</dbReference>
<sequence>MPAAACTAVVIAMVRLCNRVAEISEMMTKTDGFDGGLVDEGLDIHEGGLGPYQSGLVAAEVEEANDEEDDVN</sequence>
<organism evidence="1 2">
    <name type="scientific">Talaromyces marneffei (strain ATCC 18224 / CBS 334.59 / QM 7333)</name>
    <name type="common">Penicillium marneffei</name>
    <dbReference type="NCBI Taxonomy" id="441960"/>
    <lineage>
        <taxon>Eukaryota</taxon>
        <taxon>Fungi</taxon>
        <taxon>Dikarya</taxon>
        <taxon>Ascomycota</taxon>
        <taxon>Pezizomycotina</taxon>
        <taxon>Eurotiomycetes</taxon>
        <taxon>Eurotiomycetidae</taxon>
        <taxon>Eurotiales</taxon>
        <taxon>Trichocomaceae</taxon>
        <taxon>Talaromyces</taxon>
        <taxon>Talaromyces sect. Talaromyces</taxon>
    </lineage>
</organism>
<dbReference type="VEuPathDB" id="FungiDB:PMAA_060010"/>
<proteinExistence type="predicted"/>